<dbReference type="EMBL" id="CP013729">
    <property type="protein sequence ID" value="ALV07955.1"/>
    <property type="molecule type" value="Genomic_DNA"/>
</dbReference>
<dbReference type="Proteomes" id="UP000060699">
    <property type="component" value="Chromosome"/>
</dbReference>
<dbReference type="AlphaFoldDB" id="A0A0U3MY75"/>
<proteinExistence type="predicted"/>
<organism evidence="1 2">
    <name type="scientific">Roseateles depolymerans</name>
    <dbReference type="NCBI Taxonomy" id="76731"/>
    <lineage>
        <taxon>Bacteria</taxon>
        <taxon>Pseudomonadati</taxon>
        <taxon>Pseudomonadota</taxon>
        <taxon>Betaproteobacteria</taxon>
        <taxon>Burkholderiales</taxon>
        <taxon>Sphaerotilaceae</taxon>
        <taxon>Roseateles</taxon>
    </lineage>
</organism>
<evidence type="ECO:0000313" key="1">
    <source>
        <dbReference type="EMBL" id="ALV07955.1"/>
    </source>
</evidence>
<name>A0A0U3MY75_9BURK</name>
<accession>A0A0U3MY75</accession>
<evidence type="ECO:0000313" key="2">
    <source>
        <dbReference type="Proteomes" id="UP000060699"/>
    </source>
</evidence>
<dbReference type="OrthoDB" id="10015816at2"/>
<sequence>MSIEHYWPAIVGALLIPVLAVTVPWFVRYCREPKQHLRDGIQSQIKAIGQFRIWFTISLHTAAAVALFTLLLSRVSILTLTLSLFCYVIFVCGLAASTLIAVPALRKLLEDPFFKIVVAIIPIVGGYVARGYAQLWVGEALGTSAANVPMTLLAATAFMTLLEVGIALSAMTVVFEILYFIAEVTRTSPPRPAHARPWRTLVFRWHPLSQGDPDRLRMREQLQNIGLGLLCLFSFAACLLGSKAAFALPTSGLGSAMLHAIAFEFDAGPAGYCQFKDDFERQHAQGSQPFLKAIPLASSQEKALLVWRQPALFREIKLSELSSEAPDSRRMQLLRVEKCYEVGP</sequence>
<protein>
    <submittedName>
        <fullName evidence="1">Uncharacterized protein</fullName>
    </submittedName>
</protein>
<reference evidence="1 2" key="1">
    <citation type="submission" date="2015-12" db="EMBL/GenBank/DDBJ databases">
        <title>Complete genome of Roseateles depolymerans KCTC 42856.</title>
        <authorList>
            <person name="Kim K.M."/>
        </authorList>
    </citation>
    <scope>NUCLEOTIDE SEQUENCE [LARGE SCALE GENOMIC DNA]</scope>
    <source>
        <strain evidence="1 2">KCTC 42856</strain>
    </source>
</reference>
<dbReference type="RefSeq" id="WP_058935992.1">
    <property type="nucleotide sequence ID" value="NZ_CP013729.1"/>
</dbReference>
<dbReference type="KEGG" id="rdp:RD2015_3498"/>
<gene>
    <name evidence="1" type="ORF">RD2015_3498</name>
</gene>
<keyword evidence="2" id="KW-1185">Reference proteome</keyword>